<organism evidence="2 3">
    <name type="scientific">Smittium simulii</name>
    <dbReference type="NCBI Taxonomy" id="133385"/>
    <lineage>
        <taxon>Eukaryota</taxon>
        <taxon>Fungi</taxon>
        <taxon>Fungi incertae sedis</taxon>
        <taxon>Zoopagomycota</taxon>
        <taxon>Kickxellomycotina</taxon>
        <taxon>Harpellomycetes</taxon>
        <taxon>Harpellales</taxon>
        <taxon>Legeriomycetaceae</taxon>
        <taxon>Smittium</taxon>
    </lineage>
</organism>
<reference evidence="2 3" key="1">
    <citation type="journal article" date="2018" name="MBio">
        <title>Comparative Genomics Reveals the Core Gene Toolbox for the Fungus-Insect Symbiosis.</title>
        <authorList>
            <person name="Wang Y."/>
            <person name="Stata M."/>
            <person name="Wang W."/>
            <person name="Stajich J.E."/>
            <person name="White M.M."/>
            <person name="Moncalvo J.M."/>
        </authorList>
    </citation>
    <scope>NUCLEOTIDE SEQUENCE [LARGE SCALE GENOMIC DNA]</scope>
    <source>
        <strain evidence="2 3">SWE-8-4</strain>
    </source>
</reference>
<keyword evidence="3" id="KW-1185">Reference proteome</keyword>
<dbReference type="AlphaFoldDB" id="A0A2T9YT24"/>
<dbReference type="OrthoDB" id="10381674at2759"/>
<comment type="caution">
    <text evidence="2">The sequence shown here is derived from an EMBL/GenBank/DDBJ whole genome shotgun (WGS) entry which is preliminary data.</text>
</comment>
<keyword evidence="1" id="KW-1133">Transmembrane helix</keyword>
<dbReference type="EMBL" id="MBFR01000055">
    <property type="protein sequence ID" value="PVU95493.1"/>
    <property type="molecule type" value="Genomic_DNA"/>
</dbReference>
<accession>A0A2T9YT24</accession>
<evidence type="ECO:0000256" key="1">
    <source>
        <dbReference type="SAM" id="Phobius"/>
    </source>
</evidence>
<protein>
    <submittedName>
        <fullName evidence="2">Uncharacterized protein</fullName>
    </submittedName>
</protein>
<keyword evidence="1" id="KW-0472">Membrane</keyword>
<dbReference type="Proteomes" id="UP000245383">
    <property type="component" value="Unassembled WGS sequence"/>
</dbReference>
<gene>
    <name evidence="2" type="ORF">BB561_001787</name>
</gene>
<name>A0A2T9YT24_9FUNG</name>
<sequence length="125" mass="14144">MNSKSIKDYSLSFNPESIFEHDNVGVDYLDVDISGSVFTLNPQNDIDSHISHVDSHFVDVDEQSNLDDSICSIKEHNKNNHRIPVIIAGWMMPLNLIINAILISDQIDVRVLSSVKIYQGKYTIK</sequence>
<proteinExistence type="predicted"/>
<evidence type="ECO:0000313" key="2">
    <source>
        <dbReference type="EMBL" id="PVU95493.1"/>
    </source>
</evidence>
<evidence type="ECO:0000313" key="3">
    <source>
        <dbReference type="Proteomes" id="UP000245383"/>
    </source>
</evidence>
<keyword evidence="1" id="KW-0812">Transmembrane</keyword>
<feature type="transmembrane region" description="Helical" evidence="1">
    <location>
        <begin position="83"/>
        <end position="103"/>
    </location>
</feature>